<dbReference type="Proteomes" id="UP000641646">
    <property type="component" value="Unassembled WGS sequence"/>
</dbReference>
<feature type="active site" evidence="6">
    <location>
        <position position="94"/>
    </location>
</feature>
<dbReference type="Gene3D" id="3.40.50.150">
    <property type="entry name" value="Vaccinia Virus protein VP39"/>
    <property type="match status" value="1"/>
</dbReference>
<evidence type="ECO:0000256" key="6">
    <source>
        <dbReference type="PROSITE-ProRule" id="PRU01016"/>
    </source>
</evidence>
<dbReference type="InterPro" id="IPR031303">
    <property type="entry name" value="C5_meth_CS"/>
</dbReference>
<dbReference type="GO" id="GO:0032259">
    <property type="term" value="P:methylation"/>
    <property type="evidence" value="ECO:0007669"/>
    <property type="project" value="UniProtKB-KW"/>
</dbReference>
<keyword evidence="3 6" id="KW-0808">Transferase</keyword>
<reference evidence="9" key="2">
    <citation type="submission" date="2020-08" db="EMBL/GenBank/DDBJ databases">
        <authorList>
            <person name="Chen M."/>
            <person name="Teng W."/>
            <person name="Zhao L."/>
            <person name="Hu C."/>
            <person name="Zhou Y."/>
            <person name="Han B."/>
            <person name="Song L."/>
            <person name="Shu W."/>
        </authorList>
    </citation>
    <scope>NUCLEOTIDE SEQUENCE</scope>
    <source>
        <strain evidence="9">FACHB-1375</strain>
    </source>
</reference>
<dbReference type="InterPro" id="IPR001525">
    <property type="entry name" value="C5_MeTfrase"/>
</dbReference>
<dbReference type="GO" id="GO:0009307">
    <property type="term" value="P:DNA restriction-modification system"/>
    <property type="evidence" value="ECO:0007669"/>
    <property type="project" value="UniProtKB-KW"/>
</dbReference>
<keyword evidence="10" id="KW-1185">Reference proteome</keyword>
<dbReference type="PANTHER" id="PTHR10629">
    <property type="entry name" value="CYTOSINE-SPECIFIC METHYLTRANSFERASE"/>
    <property type="match status" value="1"/>
</dbReference>
<keyword evidence="5" id="KW-0680">Restriction system</keyword>
<accession>A0A926VB97</accession>
<dbReference type="GO" id="GO:0003886">
    <property type="term" value="F:DNA (cytosine-5-)-methyltransferase activity"/>
    <property type="evidence" value="ECO:0007669"/>
    <property type="project" value="UniProtKB-EC"/>
</dbReference>
<dbReference type="AlphaFoldDB" id="A0A926VB97"/>
<keyword evidence="4 6" id="KW-0949">S-adenosyl-L-methionine</keyword>
<dbReference type="PRINTS" id="PR00105">
    <property type="entry name" value="C5METTRFRASE"/>
</dbReference>
<evidence type="ECO:0000256" key="4">
    <source>
        <dbReference type="ARBA" id="ARBA00022691"/>
    </source>
</evidence>
<feature type="coiled-coil region" evidence="8">
    <location>
        <begin position="928"/>
        <end position="955"/>
    </location>
</feature>
<evidence type="ECO:0000256" key="7">
    <source>
        <dbReference type="RuleBase" id="RU000416"/>
    </source>
</evidence>
<proteinExistence type="inferred from homology"/>
<dbReference type="EC" id="2.1.1.37" evidence="1"/>
<comment type="caution">
    <text evidence="9">The sequence shown here is derived from an EMBL/GenBank/DDBJ whole genome shotgun (WGS) entry which is preliminary data.</text>
</comment>
<dbReference type="EMBL" id="JACJPW010000010">
    <property type="protein sequence ID" value="MBD2180611.1"/>
    <property type="molecule type" value="Genomic_DNA"/>
</dbReference>
<evidence type="ECO:0000313" key="10">
    <source>
        <dbReference type="Proteomes" id="UP000641646"/>
    </source>
</evidence>
<dbReference type="Gene3D" id="3.90.120.10">
    <property type="entry name" value="DNA Methylase, subunit A, domain 2"/>
    <property type="match status" value="1"/>
</dbReference>
<feature type="coiled-coil region" evidence="8">
    <location>
        <begin position="743"/>
        <end position="820"/>
    </location>
</feature>
<comment type="similarity">
    <text evidence="6 7">Belongs to the class I-like SAM-binding methyltransferase superfamily. C5-methyltransferase family.</text>
</comment>
<protein>
    <recommendedName>
        <fullName evidence="1">DNA (cytosine-5-)-methyltransferase</fullName>
        <ecNumber evidence="1">2.1.1.37</ecNumber>
    </recommendedName>
</protein>
<dbReference type="PROSITE" id="PS00095">
    <property type="entry name" value="C5_MTASE_2"/>
    <property type="match status" value="1"/>
</dbReference>
<name>A0A926VB97_9CYAN</name>
<keyword evidence="8" id="KW-0175">Coiled coil</keyword>
<dbReference type="InterPro" id="IPR029063">
    <property type="entry name" value="SAM-dependent_MTases_sf"/>
</dbReference>
<evidence type="ECO:0000256" key="2">
    <source>
        <dbReference type="ARBA" id="ARBA00022603"/>
    </source>
</evidence>
<dbReference type="SUPFAM" id="SSF53335">
    <property type="entry name" value="S-adenosyl-L-methionine-dependent methyltransferases"/>
    <property type="match status" value="1"/>
</dbReference>
<evidence type="ECO:0000256" key="8">
    <source>
        <dbReference type="SAM" id="Coils"/>
    </source>
</evidence>
<dbReference type="RefSeq" id="WP_190462991.1">
    <property type="nucleotide sequence ID" value="NZ_JACJPW010000010.1"/>
</dbReference>
<sequence length="1018" mass="112985">MTHLASLCISTNPPPLAISLFAGVGGMDLGIASAGFEIALAVEKDPHTAAQYRENFPNTPVLCADVTQLTGQEILSSIGYSSVAIDLVVGGPSCQGFSRIGKRDPKDSRNSGVYHFVRLVGELQPRAFLMENVASMRDSRYAELIDNCWQQLKSYGYQIREWKLNASNYGVPQSRERLFWVGCRDAATKAPAPLEQPVTVYDAFSDLLPLEGLLALDKDIIETDWQPGEYSQYLNIIFTPQGNWNPQRLTGCTLTDHSPEVIERFITAPTGEIEPISRLYRLDYQRQCTTLRAGTATAQGGHTAPRPIHPEHPRVITVREAARLSSFPDWFQFHPTKWRGHRQIGNAVPPLLARAVGIQLIDALSNTQSFSPDQTNTTKTTGSTTMTSTTIISNLDNYNFPPLTSSKTIKLAKEIVELGSTHAASLGKIKEASLELGYKLLELENAVGQSEVKEILKHCFPKEIVRYLRNLLCQAKLIEKCPSLYSRILSMPICHTAILLAGTEEQIEQILTSDTKWTVELLKLRLKADNHQDTTLPIPLLAINAPVKIIADVPDSGEIARVENIDDDRVTVTKLHTGEVSKFDINEVKPLCQDTYTALTTILATTASLHTAFKDAADTGDQRLQNDIENKLNLLDKSRRQLTARLAITEKAAKNLASYVAANTSIDPIATQDECASTFRVWNIGEDDREPIIAKAQLLAKLRTKQIFAQPTLAELAIATATILHKPTTKNAGGGIPISTREYSELTELVQEKDSTIQQLKAELDEVKANRQTVVETPDNTISSRLDVMQQEMESLRTAYQSIEQKYSNALTELESYKQLTQKQASEINALKNSNTSVQTTDNTSTAQTFQPNDIVRIIANSNQALVNQMGIFREVEIEELPLGTRERAVVVLSPGTRFQIPVRIANYQQSLEKLAITKEEFLVFAQAEDLVEQNKDLESRIEHKESKIDEAVCQIGRCLAQLGIPGWYEKGVYIDSQGRTHSDAIALEEGVKTIAEILVNLETQVSYSEQSDEDIEF</sequence>
<gene>
    <name evidence="9" type="primary">dcm</name>
    <name evidence="9" type="ORF">H6G03_05755</name>
</gene>
<evidence type="ECO:0000256" key="1">
    <source>
        <dbReference type="ARBA" id="ARBA00011975"/>
    </source>
</evidence>
<evidence type="ECO:0000256" key="5">
    <source>
        <dbReference type="ARBA" id="ARBA00022747"/>
    </source>
</evidence>
<evidence type="ECO:0000313" key="9">
    <source>
        <dbReference type="EMBL" id="MBD2180611.1"/>
    </source>
</evidence>
<dbReference type="InterPro" id="IPR050390">
    <property type="entry name" value="C5-Methyltransferase"/>
</dbReference>
<dbReference type="PANTHER" id="PTHR10629:SF52">
    <property type="entry name" value="DNA (CYTOSINE-5)-METHYLTRANSFERASE 1"/>
    <property type="match status" value="1"/>
</dbReference>
<reference evidence="9" key="1">
    <citation type="journal article" date="2015" name="ISME J.">
        <title>Draft Genome Sequence of Streptomyces incarnatus NRRL8089, which Produces the Nucleoside Antibiotic Sinefungin.</title>
        <authorList>
            <person name="Oshima K."/>
            <person name="Hattori M."/>
            <person name="Shimizu H."/>
            <person name="Fukuda K."/>
            <person name="Nemoto M."/>
            <person name="Inagaki K."/>
            <person name="Tamura T."/>
        </authorList>
    </citation>
    <scope>NUCLEOTIDE SEQUENCE</scope>
    <source>
        <strain evidence="9">FACHB-1375</strain>
    </source>
</reference>
<dbReference type="Pfam" id="PF00145">
    <property type="entry name" value="DNA_methylase"/>
    <property type="match status" value="1"/>
</dbReference>
<dbReference type="NCBIfam" id="TIGR00675">
    <property type="entry name" value="dcm"/>
    <property type="match status" value="1"/>
</dbReference>
<keyword evidence="2 6" id="KW-0489">Methyltransferase</keyword>
<evidence type="ECO:0000256" key="3">
    <source>
        <dbReference type="ARBA" id="ARBA00022679"/>
    </source>
</evidence>
<dbReference type="PROSITE" id="PS51679">
    <property type="entry name" value="SAM_MT_C5"/>
    <property type="match status" value="1"/>
</dbReference>
<organism evidence="9 10">
    <name type="scientific">Aerosakkonema funiforme FACHB-1375</name>
    <dbReference type="NCBI Taxonomy" id="2949571"/>
    <lineage>
        <taxon>Bacteria</taxon>
        <taxon>Bacillati</taxon>
        <taxon>Cyanobacteriota</taxon>
        <taxon>Cyanophyceae</taxon>
        <taxon>Oscillatoriophycideae</taxon>
        <taxon>Aerosakkonematales</taxon>
        <taxon>Aerosakkonemataceae</taxon>
        <taxon>Aerosakkonema</taxon>
    </lineage>
</organism>